<dbReference type="AlphaFoldDB" id="A0A8H5TTK7"/>
<proteinExistence type="predicted"/>
<dbReference type="Proteomes" id="UP000567885">
    <property type="component" value="Unassembled WGS sequence"/>
</dbReference>
<comment type="caution">
    <text evidence="2">The sequence shown here is derived from an EMBL/GenBank/DDBJ whole genome shotgun (WGS) entry which is preliminary data.</text>
</comment>
<keyword evidence="1" id="KW-0472">Membrane</keyword>
<feature type="transmembrane region" description="Helical" evidence="1">
    <location>
        <begin position="7"/>
        <end position="25"/>
    </location>
</feature>
<evidence type="ECO:0000313" key="2">
    <source>
        <dbReference type="EMBL" id="KAF5678129.1"/>
    </source>
</evidence>
<sequence>MDDCFHSLAFGLLTVSAICITVAAYHGFGQNIQDIRERHPNELRIAVIFAAISQNVAVFGMVSARWSIALLLLRIMEALWRKLRLIMWCIMSSLSFAALVSCVIFWSRCPYLRDLDVPGKCTAEVTITSMFFSCED</sequence>
<protein>
    <submittedName>
        <fullName evidence="2">Integral membrane protein pth11</fullName>
    </submittedName>
</protein>
<keyword evidence="1" id="KW-1133">Transmembrane helix</keyword>
<dbReference type="EMBL" id="JAAGWQ010000020">
    <property type="protein sequence ID" value="KAF5678129.1"/>
    <property type="molecule type" value="Genomic_DNA"/>
</dbReference>
<organism evidence="2 3">
    <name type="scientific">Fusarium heterosporum</name>
    <dbReference type="NCBI Taxonomy" id="42747"/>
    <lineage>
        <taxon>Eukaryota</taxon>
        <taxon>Fungi</taxon>
        <taxon>Dikarya</taxon>
        <taxon>Ascomycota</taxon>
        <taxon>Pezizomycotina</taxon>
        <taxon>Sordariomycetes</taxon>
        <taxon>Hypocreomycetidae</taxon>
        <taxon>Hypocreales</taxon>
        <taxon>Nectriaceae</taxon>
        <taxon>Fusarium</taxon>
        <taxon>Fusarium heterosporum species complex</taxon>
    </lineage>
</organism>
<reference evidence="2 3" key="1">
    <citation type="submission" date="2020-05" db="EMBL/GenBank/DDBJ databases">
        <title>Identification and distribution of gene clusters putatively required for synthesis of sphingolipid metabolism inhibitors in phylogenetically diverse species of the filamentous fungus Fusarium.</title>
        <authorList>
            <person name="Kim H.-S."/>
            <person name="Busman M."/>
            <person name="Brown D.W."/>
            <person name="Divon H."/>
            <person name="Uhlig S."/>
            <person name="Proctor R.H."/>
        </authorList>
    </citation>
    <scope>NUCLEOTIDE SEQUENCE [LARGE SCALE GENOMIC DNA]</scope>
    <source>
        <strain evidence="2 3">NRRL 20693</strain>
    </source>
</reference>
<gene>
    <name evidence="2" type="ORF">FHETE_1359</name>
</gene>
<accession>A0A8H5TTK7</accession>
<evidence type="ECO:0000256" key="1">
    <source>
        <dbReference type="SAM" id="Phobius"/>
    </source>
</evidence>
<evidence type="ECO:0000313" key="3">
    <source>
        <dbReference type="Proteomes" id="UP000567885"/>
    </source>
</evidence>
<feature type="transmembrane region" description="Helical" evidence="1">
    <location>
        <begin position="85"/>
        <end position="106"/>
    </location>
</feature>
<name>A0A8H5TTK7_FUSHE</name>
<feature type="transmembrane region" description="Helical" evidence="1">
    <location>
        <begin position="45"/>
        <end position="73"/>
    </location>
</feature>
<keyword evidence="1" id="KW-0812">Transmembrane</keyword>
<keyword evidence="3" id="KW-1185">Reference proteome</keyword>